<feature type="compositionally biased region" description="Pro residues" evidence="1">
    <location>
        <begin position="41"/>
        <end position="55"/>
    </location>
</feature>
<keyword evidence="3" id="KW-1185">Reference proteome</keyword>
<comment type="caution">
    <text evidence="2">The sequence shown here is derived from an EMBL/GenBank/DDBJ whole genome shotgun (WGS) entry which is preliminary data.</text>
</comment>
<feature type="compositionally biased region" description="Acidic residues" evidence="1">
    <location>
        <begin position="520"/>
        <end position="530"/>
    </location>
</feature>
<name>A0A830HNM1_9CHLO</name>
<organism evidence="2 3">
    <name type="scientific">Pycnococcus provasolii</name>
    <dbReference type="NCBI Taxonomy" id="41880"/>
    <lineage>
        <taxon>Eukaryota</taxon>
        <taxon>Viridiplantae</taxon>
        <taxon>Chlorophyta</taxon>
        <taxon>Pseudoscourfieldiophyceae</taxon>
        <taxon>Pseudoscourfieldiales</taxon>
        <taxon>Pycnococcaceae</taxon>
        <taxon>Pycnococcus</taxon>
    </lineage>
</organism>
<sequence>MADNIVNGIVQRAMQSVTIEDTPPTLAATPVSENAYGDVAPPAPAEAVAPPPPAPAQQGERERTLVTTAEMGIQTDEVGASTPIATDALQGETSVAAQGPDNDDTSSNAIKLTPEELSALKADVEKEAFSRGRREALDEAAVQVDDDASSNVIKLTPEELSALKADVEKEAFSRGRHEALDESAAREAAVASAAAAEALEKVAAENAARDAKVSAAAAAATSKRKTKSKFAASPMANRNFCALLKSTLKYQSSRAEAVFGEYATGGSRGVEIRPLSKSAGFAADVLPDLTDAEAHLYVALLSLGPTDGVTMAELKSGTKEGKLALDAAAGSEISSSPEFTSLHRALMSAHGRMELMRGGKRGSSLVSLAEFAKALRRLFPSLPTLGSRTQLAIAYRAHATMLGEPHDGMLDADAIVENVAALAKPIRADDSLAAASSSASEPPAPTNFVMSTPADVLDEISSVSTDGDVGAAAHSLKPRSRLRNGGGLEGFLHGGGTDAGRERQTTTRTRRRPPVVATLGDDETTSDESESVPVASTTRRRRPLR</sequence>
<feature type="region of interest" description="Disordered" evidence="1">
    <location>
        <begin position="24"/>
        <end position="62"/>
    </location>
</feature>
<evidence type="ECO:0000256" key="1">
    <source>
        <dbReference type="SAM" id="MobiDB-lite"/>
    </source>
</evidence>
<dbReference type="AlphaFoldDB" id="A0A830HNM1"/>
<dbReference type="Proteomes" id="UP000660262">
    <property type="component" value="Unassembled WGS sequence"/>
</dbReference>
<feature type="region of interest" description="Disordered" evidence="1">
    <location>
        <begin position="468"/>
        <end position="545"/>
    </location>
</feature>
<evidence type="ECO:0000313" key="2">
    <source>
        <dbReference type="EMBL" id="GHP08528.1"/>
    </source>
</evidence>
<reference evidence="2" key="1">
    <citation type="submission" date="2020-10" db="EMBL/GenBank/DDBJ databases">
        <title>Unveiling of a novel bifunctional photoreceptor, Dualchrome1, isolated from a cosmopolitan green alga.</title>
        <authorList>
            <person name="Suzuki S."/>
            <person name="Kawachi M."/>
        </authorList>
    </citation>
    <scope>NUCLEOTIDE SEQUENCE</scope>
    <source>
        <strain evidence="2">NIES 2893</strain>
    </source>
</reference>
<protein>
    <submittedName>
        <fullName evidence="2">Uncharacterized protein</fullName>
    </submittedName>
</protein>
<proteinExistence type="predicted"/>
<feature type="compositionally biased region" description="Gly residues" evidence="1">
    <location>
        <begin position="484"/>
        <end position="498"/>
    </location>
</feature>
<evidence type="ECO:0000313" key="3">
    <source>
        <dbReference type="Proteomes" id="UP000660262"/>
    </source>
</evidence>
<accession>A0A830HNM1</accession>
<gene>
    <name evidence="2" type="ORF">PPROV_000726600</name>
</gene>
<dbReference type="EMBL" id="BNJQ01000021">
    <property type="protein sequence ID" value="GHP08528.1"/>
    <property type="molecule type" value="Genomic_DNA"/>
</dbReference>